<evidence type="ECO:0000256" key="6">
    <source>
        <dbReference type="SAM" id="Phobius"/>
    </source>
</evidence>
<evidence type="ECO:0000256" key="1">
    <source>
        <dbReference type="ARBA" id="ARBA00004141"/>
    </source>
</evidence>
<dbReference type="Pfam" id="PF07690">
    <property type="entry name" value="MFS_1"/>
    <property type="match status" value="1"/>
</dbReference>
<evidence type="ECO:0000256" key="2">
    <source>
        <dbReference type="ARBA" id="ARBA00022448"/>
    </source>
</evidence>
<dbReference type="PROSITE" id="PS50850">
    <property type="entry name" value="MFS"/>
    <property type="match status" value="1"/>
</dbReference>
<dbReference type="GO" id="GO:0016020">
    <property type="term" value="C:membrane"/>
    <property type="evidence" value="ECO:0007669"/>
    <property type="project" value="UniProtKB-SubCell"/>
</dbReference>
<accession>A0A5M3N7M0</accession>
<dbReference type="GeneID" id="19207063"/>
<protein>
    <submittedName>
        <fullName evidence="8">MFS general substrate transporter</fullName>
    </submittedName>
</protein>
<keyword evidence="3 6" id="KW-0812">Transmembrane</keyword>
<organism evidence="8 9">
    <name type="scientific">Coniophora puteana (strain RWD-64-598)</name>
    <name type="common">Brown rot fungus</name>
    <dbReference type="NCBI Taxonomy" id="741705"/>
    <lineage>
        <taxon>Eukaryota</taxon>
        <taxon>Fungi</taxon>
        <taxon>Dikarya</taxon>
        <taxon>Basidiomycota</taxon>
        <taxon>Agaricomycotina</taxon>
        <taxon>Agaricomycetes</taxon>
        <taxon>Agaricomycetidae</taxon>
        <taxon>Boletales</taxon>
        <taxon>Coniophorineae</taxon>
        <taxon>Coniophoraceae</taxon>
        <taxon>Coniophora</taxon>
    </lineage>
</organism>
<dbReference type="RefSeq" id="XP_007762512.1">
    <property type="nucleotide sequence ID" value="XM_007764322.1"/>
</dbReference>
<feature type="domain" description="Major facilitator superfamily (MFS) profile" evidence="7">
    <location>
        <begin position="8"/>
        <end position="422"/>
    </location>
</feature>
<dbReference type="Gene3D" id="1.20.1250.20">
    <property type="entry name" value="MFS general substrate transporter like domains"/>
    <property type="match status" value="1"/>
</dbReference>
<gene>
    <name evidence="8" type="ORF">CONPUDRAFT_45332</name>
</gene>
<reference evidence="9" key="1">
    <citation type="journal article" date="2012" name="Science">
        <title>The Paleozoic origin of enzymatic lignin decomposition reconstructed from 31 fungal genomes.</title>
        <authorList>
            <person name="Floudas D."/>
            <person name="Binder M."/>
            <person name="Riley R."/>
            <person name="Barry K."/>
            <person name="Blanchette R.A."/>
            <person name="Henrissat B."/>
            <person name="Martinez A.T."/>
            <person name="Otillar R."/>
            <person name="Spatafora J.W."/>
            <person name="Yadav J.S."/>
            <person name="Aerts A."/>
            <person name="Benoit I."/>
            <person name="Boyd A."/>
            <person name="Carlson A."/>
            <person name="Copeland A."/>
            <person name="Coutinho P.M."/>
            <person name="de Vries R.P."/>
            <person name="Ferreira P."/>
            <person name="Findley K."/>
            <person name="Foster B."/>
            <person name="Gaskell J."/>
            <person name="Glotzer D."/>
            <person name="Gorecki P."/>
            <person name="Heitman J."/>
            <person name="Hesse C."/>
            <person name="Hori C."/>
            <person name="Igarashi K."/>
            <person name="Jurgens J.A."/>
            <person name="Kallen N."/>
            <person name="Kersten P."/>
            <person name="Kohler A."/>
            <person name="Kuees U."/>
            <person name="Kumar T.K.A."/>
            <person name="Kuo A."/>
            <person name="LaButti K."/>
            <person name="Larrondo L.F."/>
            <person name="Lindquist E."/>
            <person name="Ling A."/>
            <person name="Lombard V."/>
            <person name="Lucas S."/>
            <person name="Lundell T."/>
            <person name="Martin R."/>
            <person name="McLaughlin D.J."/>
            <person name="Morgenstern I."/>
            <person name="Morin E."/>
            <person name="Murat C."/>
            <person name="Nagy L.G."/>
            <person name="Nolan M."/>
            <person name="Ohm R.A."/>
            <person name="Patyshakuliyeva A."/>
            <person name="Rokas A."/>
            <person name="Ruiz-Duenas F.J."/>
            <person name="Sabat G."/>
            <person name="Salamov A."/>
            <person name="Samejima M."/>
            <person name="Schmutz J."/>
            <person name="Slot J.C."/>
            <person name="St John F."/>
            <person name="Stenlid J."/>
            <person name="Sun H."/>
            <person name="Sun S."/>
            <person name="Syed K."/>
            <person name="Tsang A."/>
            <person name="Wiebenga A."/>
            <person name="Young D."/>
            <person name="Pisabarro A."/>
            <person name="Eastwood D.C."/>
            <person name="Martin F."/>
            <person name="Cullen D."/>
            <person name="Grigoriev I.V."/>
            <person name="Hibbett D.S."/>
        </authorList>
    </citation>
    <scope>NUCLEOTIDE SEQUENCE [LARGE SCALE GENOMIC DNA]</scope>
    <source>
        <strain evidence="9">RWD-64-598 SS2</strain>
    </source>
</reference>
<dbReference type="InterPro" id="IPR036259">
    <property type="entry name" value="MFS_trans_sf"/>
</dbReference>
<sequence length="475" mass="53271">MWKIDIRVVPWLALLYLLNFLDRGAIGNAKLYGMETDIHVNDKQYLIALTVFFFPYALFEPASNVILRRFRPSLWLSSMMLVWGVVMMCHGFIHNYSGLLAVRIMLGLAEAGLYPGIVFYLSCWYRRCELGTRVAAFFTSATIAGAFSGLLAAGISKMDDVGGKPGWTWIFILEGLFTILCATLSFWIIDDFPETSKFLTEAERVFVIRRLRADMQLSAGGEKFQKKYIWQSLRDWKTWTANMETVFDGPLFAFSLFTPTIIEKLGFGATAANLLSVPVYGWACIVTIVVGFLGDRLGTRGYINFGNLFAHLLIFETFGSFSIGLVGYIILIASRSPALSYFACFLAASAWVASNVEGSYKRGVTLAMAIGWGNLNGAVSSNVYRSNDAPWYSLGHGIVLAYIAIGFLSSVIFLFALRWENVRRARGDRDEVIGDAGFEPNAKESKLERENGRYRTVDEARRDKGDQWSGFRYTL</sequence>
<feature type="transmembrane region" description="Helical" evidence="6">
    <location>
        <begin position="99"/>
        <end position="122"/>
    </location>
</feature>
<dbReference type="EMBL" id="JH711573">
    <property type="protein sequence ID" value="EIW86835.1"/>
    <property type="molecule type" value="Genomic_DNA"/>
</dbReference>
<evidence type="ECO:0000256" key="4">
    <source>
        <dbReference type="ARBA" id="ARBA00022989"/>
    </source>
</evidence>
<feature type="transmembrane region" description="Helical" evidence="6">
    <location>
        <begin position="274"/>
        <end position="293"/>
    </location>
</feature>
<dbReference type="KEGG" id="cput:CONPUDRAFT_45332"/>
<feature type="transmembrane region" description="Helical" evidence="6">
    <location>
        <begin position="394"/>
        <end position="417"/>
    </location>
</feature>
<evidence type="ECO:0000259" key="7">
    <source>
        <dbReference type="PROSITE" id="PS50850"/>
    </source>
</evidence>
<dbReference type="PANTHER" id="PTHR43791">
    <property type="entry name" value="PERMEASE-RELATED"/>
    <property type="match status" value="1"/>
</dbReference>
<evidence type="ECO:0000313" key="9">
    <source>
        <dbReference type="Proteomes" id="UP000053558"/>
    </source>
</evidence>
<feature type="transmembrane region" description="Helical" evidence="6">
    <location>
        <begin position="74"/>
        <end position="93"/>
    </location>
</feature>
<dbReference type="GO" id="GO:0022857">
    <property type="term" value="F:transmembrane transporter activity"/>
    <property type="evidence" value="ECO:0007669"/>
    <property type="project" value="InterPro"/>
</dbReference>
<name>A0A5M3N7M0_CONPW</name>
<dbReference type="InterPro" id="IPR011701">
    <property type="entry name" value="MFS"/>
</dbReference>
<evidence type="ECO:0000256" key="5">
    <source>
        <dbReference type="ARBA" id="ARBA00023136"/>
    </source>
</evidence>
<dbReference type="Proteomes" id="UP000053558">
    <property type="component" value="Unassembled WGS sequence"/>
</dbReference>
<feature type="transmembrane region" description="Helical" evidence="6">
    <location>
        <begin position="134"/>
        <end position="155"/>
    </location>
</feature>
<evidence type="ECO:0000256" key="3">
    <source>
        <dbReference type="ARBA" id="ARBA00022692"/>
    </source>
</evidence>
<keyword evidence="2" id="KW-0813">Transport</keyword>
<feature type="transmembrane region" description="Helical" evidence="6">
    <location>
        <begin position="338"/>
        <end position="356"/>
    </location>
</feature>
<dbReference type="OMA" id="GAFCWWM"/>
<dbReference type="SUPFAM" id="SSF103473">
    <property type="entry name" value="MFS general substrate transporter"/>
    <property type="match status" value="1"/>
</dbReference>
<keyword evidence="5 6" id="KW-0472">Membrane</keyword>
<dbReference type="AlphaFoldDB" id="A0A5M3N7M0"/>
<dbReference type="InterPro" id="IPR020846">
    <property type="entry name" value="MFS_dom"/>
</dbReference>
<proteinExistence type="predicted"/>
<comment type="subcellular location">
    <subcellularLocation>
        <location evidence="1">Membrane</location>
        <topology evidence="1">Multi-pass membrane protein</topology>
    </subcellularLocation>
</comment>
<dbReference type="PANTHER" id="PTHR43791:SF19">
    <property type="entry name" value="TRANSPORTER, PUTATIVE (AFU_ORTHOLOGUE AFUA_1G01812)-RELATED"/>
    <property type="match status" value="1"/>
</dbReference>
<feature type="transmembrane region" description="Helical" evidence="6">
    <location>
        <begin position="45"/>
        <end position="67"/>
    </location>
</feature>
<keyword evidence="4 6" id="KW-1133">Transmembrane helix</keyword>
<comment type="caution">
    <text evidence="8">The sequence shown here is derived from an EMBL/GenBank/DDBJ whole genome shotgun (WGS) entry which is preliminary data.</text>
</comment>
<feature type="transmembrane region" description="Helical" evidence="6">
    <location>
        <begin position="167"/>
        <end position="189"/>
    </location>
</feature>
<feature type="transmembrane region" description="Helical" evidence="6">
    <location>
        <begin position="308"/>
        <end position="331"/>
    </location>
</feature>
<evidence type="ECO:0000313" key="8">
    <source>
        <dbReference type="EMBL" id="EIW86835.1"/>
    </source>
</evidence>
<dbReference type="OrthoDB" id="2962993at2759"/>
<dbReference type="FunFam" id="1.20.1250.20:FF:000034">
    <property type="entry name" value="MFS general substrate transporter"/>
    <property type="match status" value="1"/>
</dbReference>
<keyword evidence="9" id="KW-1185">Reference proteome</keyword>